<evidence type="ECO:0000259" key="1">
    <source>
        <dbReference type="Pfam" id="PF00583"/>
    </source>
</evidence>
<dbReference type="PANTHER" id="PTHR42791">
    <property type="entry name" value="GNAT FAMILY ACETYLTRANSFERASE"/>
    <property type="match status" value="1"/>
</dbReference>
<dbReference type="InterPro" id="IPR052523">
    <property type="entry name" value="Trichothecene_AcTrans"/>
</dbReference>
<evidence type="ECO:0000313" key="3">
    <source>
        <dbReference type="Proteomes" id="UP001199916"/>
    </source>
</evidence>
<dbReference type="InterPro" id="IPR000182">
    <property type="entry name" value="GNAT_dom"/>
</dbReference>
<dbReference type="Pfam" id="PF00583">
    <property type="entry name" value="Acetyltransf_1"/>
    <property type="match status" value="1"/>
</dbReference>
<protein>
    <submittedName>
        <fullName evidence="2">GNAT family N-acetyltransferase</fullName>
    </submittedName>
</protein>
<organism evidence="2 3">
    <name type="scientific">Paenibacillus profundus</name>
    <dbReference type="NCBI Taxonomy" id="1173085"/>
    <lineage>
        <taxon>Bacteria</taxon>
        <taxon>Bacillati</taxon>
        <taxon>Bacillota</taxon>
        <taxon>Bacilli</taxon>
        <taxon>Bacillales</taxon>
        <taxon>Paenibacillaceae</taxon>
        <taxon>Paenibacillus</taxon>
    </lineage>
</organism>
<comment type="caution">
    <text evidence="2">The sequence shown here is derived from an EMBL/GenBank/DDBJ whole genome shotgun (WGS) entry which is preliminary data.</text>
</comment>
<accession>A0ABS8YL51</accession>
<dbReference type="EMBL" id="JAJNBZ010000014">
    <property type="protein sequence ID" value="MCE5171007.1"/>
    <property type="molecule type" value="Genomic_DNA"/>
</dbReference>
<evidence type="ECO:0000313" key="2">
    <source>
        <dbReference type="EMBL" id="MCE5171007.1"/>
    </source>
</evidence>
<dbReference type="InterPro" id="IPR016181">
    <property type="entry name" value="Acyl_CoA_acyltransferase"/>
</dbReference>
<dbReference type="Proteomes" id="UP001199916">
    <property type="component" value="Unassembled WGS sequence"/>
</dbReference>
<keyword evidence="3" id="KW-1185">Reference proteome</keyword>
<sequence length="212" mass="24491">MIQIKGLTELQIYGLAEKIADGFKDNAGFYCWGDSPEQRKYVLTHFFNLNLQILIENEMAYATSENYEGICGFWTKSNELKLSEKLKLLKLAKVISVSSFLKIAKQFSKLKRAESFVKGEKDYLFVFMIVVQEQYRHKGYMRQLMEFVMGQADEKNIPCILETDSQKNEQIYSHYGMKTLSVQPLADDLTYYIMAYNMDGDLSDQPAIVSSK</sequence>
<dbReference type="CDD" id="cd04301">
    <property type="entry name" value="NAT_SF"/>
    <property type="match status" value="1"/>
</dbReference>
<dbReference type="Gene3D" id="3.40.630.30">
    <property type="match status" value="1"/>
</dbReference>
<reference evidence="2 3" key="1">
    <citation type="submission" date="2021-11" db="EMBL/GenBank/DDBJ databases">
        <title>Draft genome sequence of Paenibacillus profundus YoMME, a new Gram-positive bacteria with exoelectrogenic properties.</title>
        <authorList>
            <person name="Hubenova Y."/>
            <person name="Hubenova E."/>
            <person name="Manasiev Y."/>
            <person name="Peykov S."/>
            <person name="Mitov M."/>
        </authorList>
    </citation>
    <scope>NUCLEOTIDE SEQUENCE [LARGE SCALE GENOMIC DNA]</scope>
    <source>
        <strain evidence="2 3">YoMME</strain>
    </source>
</reference>
<proteinExistence type="predicted"/>
<gene>
    <name evidence="2" type="ORF">LQV63_17030</name>
</gene>
<name>A0ABS8YL51_9BACL</name>
<feature type="domain" description="N-acetyltransferase" evidence="1">
    <location>
        <begin position="120"/>
        <end position="169"/>
    </location>
</feature>
<dbReference type="PANTHER" id="PTHR42791:SF1">
    <property type="entry name" value="N-ACETYLTRANSFERASE DOMAIN-CONTAINING PROTEIN"/>
    <property type="match status" value="1"/>
</dbReference>
<dbReference type="SUPFAM" id="SSF55729">
    <property type="entry name" value="Acyl-CoA N-acyltransferases (Nat)"/>
    <property type="match status" value="1"/>
</dbReference>